<accession>G3H4C3</accession>
<dbReference type="EMBL" id="JH000137">
    <property type="protein sequence ID" value="EGV97465.1"/>
    <property type="molecule type" value="Genomic_DNA"/>
</dbReference>
<protein>
    <submittedName>
        <fullName evidence="2">Uncharacterized protein</fullName>
    </submittedName>
</protein>
<reference evidence="3" key="1">
    <citation type="journal article" date="2011" name="Nat. Biotechnol.">
        <title>The genomic sequence of the Chinese hamster ovary (CHO)-K1 cell line.</title>
        <authorList>
            <person name="Xu X."/>
            <person name="Nagarajan H."/>
            <person name="Lewis N.E."/>
            <person name="Pan S."/>
            <person name="Cai Z."/>
            <person name="Liu X."/>
            <person name="Chen W."/>
            <person name="Xie M."/>
            <person name="Wang W."/>
            <person name="Hammond S."/>
            <person name="Andersen M.R."/>
            <person name="Neff N."/>
            <person name="Passarelli B."/>
            <person name="Koh W."/>
            <person name="Fan H.C."/>
            <person name="Wang J."/>
            <person name="Gui Y."/>
            <person name="Lee K.H."/>
            <person name="Betenbaugh M.J."/>
            <person name="Quake S.R."/>
            <person name="Famili I."/>
            <person name="Palsson B.O."/>
            <person name="Wang J."/>
        </authorList>
    </citation>
    <scope>NUCLEOTIDE SEQUENCE [LARGE SCALE GENOMIC DNA]</scope>
    <source>
        <strain evidence="3">CHO K1 cell line</strain>
    </source>
</reference>
<proteinExistence type="predicted"/>
<feature type="region of interest" description="Disordered" evidence="1">
    <location>
        <begin position="67"/>
        <end position="105"/>
    </location>
</feature>
<dbReference type="AlphaFoldDB" id="G3H4C3"/>
<feature type="region of interest" description="Disordered" evidence="1">
    <location>
        <begin position="33"/>
        <end position="55"/>
    </location>
</feature>
<gene>
    <name evidence="2" type="ORF">I79_005124</name>
</gene>
<evidence type="ECO:0000313" key="3">
    <source>
        <dbReference type="Proteomes" id="UP000001075"/>
    </source>
</evidence>
<organism evidence="2 3">
    <name type="scientific">Cricetulus griseus</name>
    <name type="common">Chinese hamster</name>
    <name type="synonym">Cricetulus barabensis griseus</name>
    <dbReference type="NCBI Taxonomy" id="10029"/>
    <lineage>
        <taxon>Eukaryota</taxon>
        <taxon>Metazoa</taxon>
        <taxon>Chordata</taxon>
        <taxon>Craniata</taxon>
        <taxon>Vertebrata</taxon>
        <taxon>Euteleostomi</taxon>
        <taxon>Mammalia</taxon>
        <taxon>Eutheria</taxon>
        <taxon>Euarchontoglires</taxon>
        <taxon>Glires</taxon>
        <taxon>Rodentia</taxon>
        <taxon>Myomorpha</taxon>
        <taxon>Muroidea</taxon>
        <taxon>Cricetidae</taxon>
        <taxon>Cricetinae</taxon>
        <taxon>Cricetulus</taxon>
    </lineage>
</organism>
<sequence>MTEQKQSLCQPQGWALRDQRSSLLTTCLCDEEDAGSHQGVQDPPGPSGSSAQEATAVEHWGLEFTSQQLISPLPAEPTVRGPEPEEQSVQPMSSTAGNLTPQLPD</sequence>
<dbReference type="Proteomes" id="UP000001075">
    <property type="component" value="Unassembled WGS sequence"/>
</dbReference>
<dbReference type="InParanoid" id="G3H4C3"/>
<name>G3H4C3_CRIGR</name>
<evidence type="ECO:0000256" key="1">
    <source>
        <dbReference type="SAM" id="MobiDB-lite"/>
    </source>
</evidence>
<evidence type="ECO:0000313" key="2">
    <source>
        <dbReference type="EMBL" id="EGV97465.1"/>
    </source>
</evidence>
<feature type="compositionally biased region" description="Polar residues" evidence="1">
    <location>
        <begin position="87"/>
        <end position="105"/>
    </location>
</feature>